<protein>
    <submittedName>
        <fullName evidence="2">Uncharacterized protein</fullName>
    </submittedName>
</protein>
<evidence type="ECO:0000313" key="2">
    <source>
        <dbReference type="EMBL" id="GFX87909.1"/>
    </source>
</evidence>
<reference evidence="2" key="1">
    <citation type="submission" date="2020-08" db="EMBL/GenBank/DDBJ databases">
        <title>Multicomponent nature underlies the extraordinary mechanical properties of spider dragline silk.</title>
        <authorList>
            <person name="Kono N."/>
            <person name="Nakamura H."/>
            <person name="Mori M."/>
            <person name="Yoshida Y."/>
            <person name="Ohtoshi R."/>
            <person name="Malay A.D."/>
            <person name="Moran D.A.P."/>
            <person name="Tomita M."/>
            <person name="Numata K."/>
            <person name="Arakawa K."/>
        </authorList>
    </citation>
    <scope>NUCLEOTIDE SEQUENCE</scope>
</reference>
<evidence type="ECO:0000313" key="3">
    <source>
        <dbReference type="Proteomes" id="UP000887159"/>
    </source>
</evidence>
<dbReference type="EMBL" id="BMAU01021040">
    <property type="protein sequence ID" value="GFX87909.1"/>
    <property type="molecule type" value="Genomic_DNA"/>
</dbReference>
<proteinExistence type="predicted"/>
<feature type="region of interest" description="Disordered" evidence="1">
    <location>
        <begin position="40"/>
        <end position="160"/>
    </location>
</feature>
<name>A0A8X6R9D0_TRICX</name>
<keyword evidence="3" id="KW-1185">Reference proteome</keyword>
<accession>A0A8X6R9D0</accession>
<dbReference type="Proteomes" id="UP000887159">
    <property type="component" value="Unassembled WGS sequence"/>
</dbReference>
<organism evidence="2 3">
    <name type="scientific">Trichonephila clavipes</name>
    <name type="common">Golden silk orbweaver</name>
    <name type="synonym">Nephila clavipes</name>
    <dbReference type="NCBI Taxonomy" id="2585209"/>
    <lineage>
        <taxon>Eukaryota</taxon>
        <taxon>Metazoa</taxon>
        <taxon>Ecdysozoa</taxon>
        <taxon>Arthropoda</taxon>
        <taxon>Chelicerata</taxon>
        <taxon>Arachnida</taxon>
        <taxon>Araneae</taxon>
        <taxon>Araneomorphae</taxon>
        <taxon>Entelegynae</taxon>
        <taxon>Araneoidea</taxon>
        <taxon>Nephilidae</taxon>
        <taxon>Trichonephila</taxon>
    </lineage>
</organism>
<evidence type="ECO:0000256" key="1">
    <source>
        <dbReference type="SAM" id="MobiDB-lite"/>
    </source>
</evidence>
<sequence length="160" mass="18104">MPKFEGPYRVLEVRNNNMTIWKKRRRVTVNISQVRVYHPRHSDTNSFDSTNEILYGGKGSSNGSSRLNPGKSRSSRKPSGDESQYHPQHMGTFVPTKEGSRRGAKVQYDKAQETRTTGAASRSPKEYQRSTGIDSLPQNSIRRRSLNMKALDGDPAYRST</sequence>
<feature type="compositionally biased region" description="Polar residues" evidence="1">
    <location>
        <begin position="129"/>
        <end position="140"/>
    </location>
</feature>
<comment type="caution">
    <text evidence="2">The sequence shown here is derived from an EMBL/GenBank/DDBJ whole genome shotgun (WGS) entry which is preliminary data.</text>
</comment>
<gene>
    <name evidence="2" type="primary">NCL1_51933</name>
    <name evidence="2" type="ORF">TNCV_4373741</name>
</gene>
<dbReference type="AlphaFoldDB" id="A0A8X6R9D0"/>